<name>A0ABS9W8E0_9PROT</name>
<comment type="caution">
    <text evidence="2">The sequence shown here is derived from an EMBL/GenBank/DDBJ whole genome shotgun (WGS) entry which is preliminary data.</text>
</comment>
<dbReference type="Proteomes" id="UP001201985">
    <property type="component" value="Unassembled WGS sequence"/>
</dbReference>
<feature type="region of interest" description="Disordered" evidence="1">
    <location>
        <begin position="1"/>
        <end position="25"/>
    </location>
</feature>
<proteinExistence type="predicted"/>
<keyword evidence="3" id="KW-1185">Reference proteome</keyword>
<sequence length="143" mass="15730">MTYRSFLTDIQSPSGPPTKAGAAALKPCTPGETTKAMFTLEIGGQPIAVIDAEEAEARRIVEREAFQQDLQRLQTDGKPLWDGRAPLNLRPATEEEMTAFDDSDDFLEGVDPGDEDDAAVEEDDEEEMEVVFLVPLDDVDNKN</sequence>
<feature type="region of interest" description="Disordered" evidence="1">
    <location>
        <begin position="103"/>
        <end position="128"/>
    </location>
</feature>
<evidence type="ECO:0000313" key="3">
    <source>
        <dbReference type="Proteomes" id="UP001201985"/>
    </source>
</evidence>
<accession>A0ABS9W8E0</accession>
<dbReference type="RefSeq" id="WP_241793433.1">
    <property type="nucleotide sequence ID" value="NZ_JALBUU010000033.1"/>
</dbReference>
<gene>
    <name evidence="2" type="ORF">MON41_17380</name>
</gene>
<protein>
    <submittedName>
        <fullName evidence="2">Uncharacterized protein</fullName>
    </submittedName>
</protein>
<dbReference type="EMBL" id="JALBUU010000033">
    <property type="protein sequence ID" value="MCI0755492.1"/>
    <property type="molecule type" value="Genomic_DNA"/>
</dbReference>
<organism evidence="2 3">
    <name type="scientific">Teichococcus vastitatis</name>
    <dbReference type="NCBI Taxonomy" id="2307076"/>
    <lineage>
        <taxon>Bacteria</taxon>
        <taxon>Pseudomonadati</taxon>
        <taxon>Pseudomonadota</taxon>
        <taxon>Alphaproteobacteria</taxon>
        <taxon>Acetobacterales</taxon>
        <taxon>Roseomonadaceae</taxon>
        <taxon>Roseomonas</taxon>
    </lineage>
</organism>
<reference evidence="2 3" key="1">
    <citation type="submission" date="2022-03" db="EMBL/GenBank/DDBJ databases">
        <title>Complete genome analysis of Roseomonas KG 17.1 : a prolific producer of plant growth promoters.</title>
        <authorList>
            <person name="Saadouli I."/>
            <person name="Najjari A."/>
            <person name="Mosbah A."/>
            <person name="Ouzari H.I."/>
        </authorList>
    </citation>
    <scope>NUCLEOTIDE SEQUENCE [LARGE SCALE GENOMIC DNA]</scope>
    <source>
        <strain evidence="2 3">KG17-1</strain>
    </source>
</reference>
<evidence type="ECO:0000313" key="2">
    <source>
        <dbReference type="EMBL" id="MCI0755492.1"/>
    </source>
</evidence>
<evidence type="ECO:0000256" key="1">
    <source>
        <dbReference type="SAM" id="MobiDB-lite"/>
    </source>
</evidence>